<protein>
    <recommendedName>
        <fullName evidence="3">Ferrous iron transport protein A</fullName>
    </recommendedName>
</protein>
<evidence type="ECO:0000313" key="1">
    <source>
        <dbReference type="EMBL" id="PPL19817.1"/>
    </source>
</evidence>
<sequence length="76" mass="8100">MSKAERLPAADIHVGDLVTLQNGTGYRVREVTPSALDKVIRLGALVEVTVPGGPELGRRFTIGKQTGTMVLVERAS</sequence>
<evidence type="ECO:0000313" key="2">
    <source>
        <dbReference type="Proteomes" id="UP000237755"/>
    </source>
</evidence>
<keyword evidence="2" id="KW-1185">Reference proteome</keyword>
<dbReference type="EMBL" id="MPZN01000008">
    <property type="protein sequence ID" value="PPL19817.1"/>
    <property type="molecule type" value="Genomic_DNA"/>
</dbReference>
<accession>A0ABX5AYD6</accession>
<proteinExistence type="predicted"/>
<dbReference type="RefSeq" id="WP_104474504.1">
    <property type="nucleotide sequence ID" value="NZ_MPZN01000008.1"/>
</dbReference>
<name>A0ABX5AYD6_9MICO</name>
<reference evidence="1 2" key="1">
    <citation type="journal article" date="2008" name="Int. J. Syst. Evol. Microbiol.">
        <title>Leifsonia pindariensis sp. nov., isolated from the Pindari glacier of the Indian Himalayas, and emended description of the genus Leifsonia.</title>
        <authorList>
            <person name="Reddy G.S."/>
            <person name="Prabagaran S.R."/>
            <person name="Shivaji S."/>
        </authorList>
    </citation>
    <scope>NUCLEOTIDE SEQUENCE [LARGE SCALE GENOMIC DNA]</scope>
    <source>
        <strain evidence="1 2">PON 10</strain>
    </source>
</reference>
<dbReference type="Proteomes" id="UP000237755">
    <property type="component" value="Unassembled WGS sequence"/>
</dbReference>
<comment type="caution">
    <text evidence="1">The sequence shown here is derived from an EMBL/GenBank/DDBJ whole genome shotgun (WGS) entry which is preliminary data.</text>
</comment>
<organism evidence="1 2">
    <name type="scientific">Microterricola pindariensis</name>
    <dbReference type="NCBI Taxonomy" id="478010"/>
    <lineage>
        <taxon>Bacteria</taxon>
        <taxon>Bacillati</taxon>
        <taxon>Actinomycetota</taxon>
        <taxon>Actinomycetes</taxon>
        <taxon>Micrococcales</taxon>
        <taxon>Microbacteriaceae</taxon>
        <taxon>Microterricola</taxon>
    </lineage>
</organism>
<evidence type="ECO:0008006" key="3">
    <source>
        <dbReference type="Google" id="ProtNLM"/>
    </source>
</evidence>
<gene>
    <name evidence="1" type="ORF">GY24_04155</name>
</gene>